<reference evidence="4" key="1">
    <citation type="submission" date="2021-01" db="EMBL/GenBank/DDBJ databases">
        <authorList>
            <person name="Corre E."/>
            <person name="Pelletier E."/>
            <person name="Niang G."/>
            <person name="Scheremetjew M."/>
            <person name="Finn R."/>
            <person name="Kale V."/>
            <person name="Holt S."/>
            <person name="Cochrane G."/>
            <person name="Meng A."/>
            <person name="Brown T."/>
            <person name="Cohen L."/>
        </authorList>
    </citation>
    <scope>NUCLEOTIDE SEQUENCE</scope>
    <source>
        <strain evidence="4">CCMP826</strain>
    </source>
</reference>
<dbReference type="PANTHER" id="PTHR15020">
    <property type="entry name" value="FLAVIN REDUCTASE-RELATED"/>
    <property type="match status" value="1"/>
</dbReference>
<feature type="chain" id="PRO_5031320995" description="NAD(P)-binding domain-containing protein" evidence="2">
    <location>
        <begin position="21"/>
        <end position="396"/>
    </location>
</feature>
<dbReference type="InterPro" id="IPR036291">
    <property type="entry name" value="NAD(P)-bd_dom_sf"/>
</dbReference>
<dbReference type="EMBL" id="HBGV01001625">
    <property type="protein sequence ID" value="CAD9469636.1"/>
    <property type="molecule type" value="Transcribed_RNA"/>
</dbReference>
<organism evidence="4">
    <name type="scientific">Helicotheca tamesis</name>
    <dbReference type="NCBI Taxonomy" id="374047"/>
    <lineage>
        <taxon>Eukaryota</taxon>
        <taxon>Sar</taxon>
        <taxon>Stramenopiles</taxon>
        <taxon>Ochrophyta</taxon>
        <taxon>Bacillariophyta</taxon>
        <taxon>Mediophyceae</taxon>
        <taxon>Lithodesmiophycidae</taxon>
        <taxon>Lithodesmiales</taxon>
        <taxon>Lithodesmiaceae</taxon>
        <taxon>Helicotheca</taxon>
    </lineage>
</organism>
<gene>
    <name evidence="4" type="ORF">HTAM1171_LOCUS1005</name>
</gene>
<evidence type="ECO:0000313" key="4">
    <source>
        <dbReference type="EMBL" id="CAD9469636.1"/>
    </source>
</evidence>
<feature type="region of interest" description="Disordered" evidence="1">
    <location>
        <begin position="68"/>
        <end position="87"/>
    </location>
</feature>
<sequence>MVNRRAVLSFCLAFLPDIAPLSLVFSFAPSSAPKRVLVVKTARYGIINSCKTHRSACFRSHHTAFDSVEDDGSGSDGGGSLADTQQSDTFNSEKEDYVVSMTRRDALSLTITTASSLSVMTSFSPDTFAASADGPGSTPEKPIVILGGGGRSGMAVAECLISSQASRYVVTTTRTGKDPFQIVRLPPEMKQRLSSYDKPVDVNDVDSIRRVLKDTGASGVVFAASASKAGGNASQIDDVGVENAAIACRDVGGARLVVISALAVDRPKSKSYDVTNFMGGYVNGIMDAKLRGENKVRLLLKDYVVVRPGVLLSGKTRNGALDVELNQGDTIGGGLSRDELAGVVWGAMVCGKKGVTVEAYRKTTRTKLQPEFIVPSGNELTADTYVGLFENAKSDA</sequence>
<dbReference type="SUPFAM" id="SSF51735">
    <property type="entry name" value="NAD(P)-binding Rossmann-fold domains"/>
    <property type="match status" value="1"/>
</dbReference>
<dbReference type="Pfam" id="PF13460">
    <property type="entry name" value="NAD_binding_10"/>
    <property type="match status" value="1"/>
</dbReference>
<evidence type="ECO:0000256" key="1">
    <source>
        <dbReference type="SAM" id="MobiDB-lite"/>
    </source>
</evidence>
<dbReference type="AlphaFoldDB" id="A0A7S2GU80"/>
<name>A0A7S2GU80_9STRA</name>
<dbReference type="InterPro" id="IPR016040">
    <property type="entry name" value="NAD(P)-bd_dom"/>
</dbReference>
<dbReference type="PANTHER" id="PTHR15020:SF11">
    <property type="entry name" value="OS06G0360300 PROTEIN"/>
    <property type="match status" value="1"/>
</dbReference>
<evidence type="ECO:0000256" key="2">
    <source>
        <dbReference type="SAM" id="SignalP"/>
    </source>
</evidence>
<protein>
    <recommendedName>
        <fullName evidence="3">NAD(P)-binding domain-containing protein</fullName>
    </recommendedName>
</protein>
<keyword evidence="2" id="KW-0732">Signal</keyword>
<proteinExistence type="predicted"/>
<feature type="domain" description="NAD(P)-binding" evidence="3">
    <location>
        <begin position="200"/>
        <end position="345"/>
    </location>
</feature>
<dbReference type="Gene3D" id="3.40.50.720">
    <property type="entry name" value="NAD(P)-binding Rossmann-like Domain"/>
    <property type="match status" value="1"/>
</dbReference>
<accession>A0A7S2GU80</accession>
<feature type="signal peptide" evidence="2">
    <location>
        <begin position="1"/>
        <end position="20"/>
    </location>
</feature>
<evidence type="ECO:0000259" key="3">
    <source>
        <dbReference type="Pfam" id="PF13460"/>
    </source>
</evidence>